<gene>
    <name evidence="2" type="ORF">G3I29_26465</name>
</gene>
<proteinExistence type="predicted"/>
<dbReference type="EMBL" id="JAAGLQ010000569">
    <property type="protein sequence ID" value="NEA18978.1"/>
    <property type="molecule type" value="Genomic_DNA"/>
</dbReference>
<name>A0A6N9U5R8_STRHA</name>
<evidence type="ECO:0000313" key="3">
    <source>
        <dbReference type="Proteomes" id="UP000471293"/>
    </source>
</evidence>
<dbReference type="AlphaFoldDB" id="A0A6N9U5R8"/>
<feature type="region of interest" description="Disordered" evidence="1">
    <location>
        <begin position="112"/>
        <end position="137"/>
    </location>
</feature>
<comment type="caution">
    <text evidence="2">The sequence shown here is derived from an EMBL/GenBank/DDBJ whole genome shotgun (WGS) entry which is preliminary data.</text>
</comment>
<protein>
    <submittedName>
        <fullName evidence="2">Uncharacterized protein</fullName>
    </submittedName>
</protein>
<dbReference type="RefSeq" id="WP_164348161.1">
    <property type="nucleotide sequence ID" value="NZ_JAAGLQ010000569.1"/>
</dbReference>
<organism evidence="2 3">
    <name type="scientific">Streptomyces halstedii</name>
    <dbReference type="NCBI Taxonomy" id="1944"/>
    <lineage>
        <taxon>Bacteria</taxon>
        <taxon>Bacillati</taxon>
        <taxon>Actinomycetota</taxon>
        <taxon>Actinomycetes</taxon>
        <taxon>Kitasatosporales</taxon>
        <taxon>Streptomycetaceae</taxon>
        <taxon>Streptomyces</taxon>
    </lineage>
</organism>
<evidence type="ECO:0000313" key="2">
    <source>
        <dbReference type="EMBL" id="NEA18978.1"/>
    </source>
</evidence>
<evidence type="ECO:0000256" key="1">
    <source>
        <dbReference type="SAM" id="MobiDB-lite"/>
    </source>
</evidence>
<dbReference type="Proteomes" id="UP000471293">
    <property type="component" value="Unassembled WGS sequence"/>
</dbReference>
<accession>A0A6N9U5R8</accession>
<reference evidence="2 3" key="1">
    <citation type="submission" date="2020-01" db="EMBL/GenBank/DDBJ databases">
        <title>Insect and environment-associated Actinomycetes.</title>
        <authorList>
            <person name="Currrie C."/>
            <person name="Chevrette M."/>
            <person name="Carlson C."/>
            <person name="Stubbendieck R."/>
            <person name="Wendt-Pienkowski E."/>
        </authorList>
    </citation>
    <scope>NUCLEOTIDE SEQUENCE [LARGE SCALE GENOMIC DNA]</scope>
    <source>
        <strain evidence="2 3">SID11342</strain>
    </source>
</reference>
<sequence length="137" mass="15602">MAIVSACAYDSRGQLVRPDTFDISRAKIRLDLDTGERATFDRGHTHVFVVSDTGVTAQQAHERVNTRLRRFFDRAEAERGFRRIATKRRQSRNRLNLNTTISYEILYAVEADERSRSRSPEPSSAGCRRGWSMVAPG</sequence>